<dbReference type="AlphaFoldDB" id="B4SDH9"/>
<dbReference type="HOGENOM" id="CLU_057504_2_0_10"/>
<keyword evidence="1" id="KW-0472">Membrane</keyword>
<name>B4SDH9_PELPB</name>
<organism evidence="2 3">
    <name type="scientific">Pelodictyon phaeoclathratiforme (strain DSM 5477 / BU-1)</name>
    <dbReference type="NCBI Taxonomy" id="324925"/>
    <lineage>
        <taxon>Bacteria</taxon>
        <taxon>Pseudomonadati</taxon>
        <taxon>Chlorobiota</taxon>
        <taxon>Chlorobiia</taxon>
        <taxon>Chlorobiales</taxon>
        <taxon>Chlorobiaceae</taxon>
        <taxon>Chlorobium/Pelodictyon group</taxon>
        <taxon>Pelodictyon</taxon>
    </lineage>
</organism>
<dbReference type="Proteomes" id="UP000002724">
    <property type="component" value="Chromosome"/>
</dbReference>
<accession>B4SDH9</accession>
<proteinExistence type="predicted"/>
<evidence type="ECO:0008006" key="4">
    <source>
        <dbReference type="Google" id="ProtNLM"/>
    </source>
</evidence>
<evidence type="ECO:0000313" key="3">
    <source>
        <dbReference type="Proteomes" id="UP000002724"/>
    </source>
</evidence>
<reference evidence="2 3" key="1">
    <citation type="submission" date="2008-06" db="EMBL/GenBank/DDBJ databases">
        <title>Complete sequence of Pelodictyon phaeoclathratiforme BU-1.</title>
        <authorList>
            <consortium name="US DOE Joint Genome Institute"/>
            <person name="Lucas S."/>
            <person name="Copeland A."/>
            <person name="Lapidus A."/>
            <person name="Glavina del Rio T."/>
            <person name="Dalin E."/>
            <person name="Tice H."/>
            <person name="Bruce D."/>
            <person name="Goodwin L."/>
            <person name="Pitluck S."/>
            <person name="Schmutz J."/>
            <person name="Larimer F."/>
            <person name="Land M."/>
            <person name="Hauser L."/>
            <person name="Kyrpides N."/>
            <person name="Mikhailova N."/>
            <person name="Liu Z."/>
            <person name="Li T."/>
            <person name="Zhao F."/>
            <person name="Overmann J."/>
            <person name="Bryant D.A."/>
            <person name="Richardson P."/>
        </authorList>
    </citation>
    <scope>NUCLEOTIDE SEQUENCE [LARGE SCALE GENOMIC DNA]</scope>
    <source>
        <strain evidence="3">DSM 5477 / BU-1</strain>
    </source>
</reference>
<dbReference type="InterPro" id="IPR010106">
    <property type="entry name" value="RpnA"/>
</dbReference>
<dbReference type="eggNOG" id="COG5464">
    <property type="taxonomic scope" value="Bacteria"/>
</dbReference>
<keyword evidence="1" id="KW-1133">Transmembrane helix</keyword>
<keyword evidence="3" id="KW-1185">Reference proteome</keyword>
<evidence type="ECO:0000256" key="1">
    <source>
        <dbReference type="SAM" id="Phobius"/>
    </source>
</evidence>
<evidence type="ECO:0000313" key="2">
    <source>
        <dbReference type="EMBL" id="ACF42918.1"/>
    </source>
</evidence>
<dbReference type="Pfam" id="PF12784">
    <property type="entry name" value="PDDEXK_2"/>
    <property type="match status" value="1"/>
</dbReference>
<dbReference type="EMBL" id="CP001110">
    <property type="protein sequence ID" value="ACF42918.1"/>
    <property type="molecule type" value="Genomic_DNA"/>
</dbReference>
<dbReference type="PANTHER" id="PTHR41317">
    <property type="entry name" value="PD-(D_E)XK NUCLEASE FAMILY TRANSPOSASE"/>
    <property type="match status" value="1"/>
</dbReference>
<keyword evidence="1" id="KW-0812">Transmembrane</keyword>
<dbReference type="PANTHER" id="PTHR41317:SF1">
    <property type="entry name" value="PD-(D_E)XK NUCLEASE FAMILY TRANSPOSASE"/>
    <property type="match status" value="1"/>
</dbReference>
<protein>
    <recommendedName>
        <fullName evidence="4">DUF4351 domain-containing protein</fullName>
    </recommendedName>
</protein>
<dbReference type="NCBIfam" id="TIGR01784">
    <property type="entry name" value="T_den_put_tspse"/>
    <property type="match status" value="1"/>
</dbReference>
<feature type="transmembrane region" description="Helical" evidence="1">
    <location>
        <begin position="20"/>
        <end position="43"/>
    </location>
</feature>
<gene>
    <name evidence="2" type="ordered locus">Ppha_0616</name>
</gene>
<dbReference type="KEGG" id="pph:Ppha_0616"/>
<sequence>MVISEEGGETPPVLLGGRGTLLTGCICWAGCAVFGAWLGRCLAAGFTDFGEEMLYYFRHYFFMFLKAASMSIRSPRKLITFDWAMKRLLRSKANFEILEGFLSELLGEDITILEILESESNKESKLDKFNRVDLKVKNGKDEIIIIEVQYERELDYLQRMLYGTSRVITEHQQEGEPYATLVKVISVNILYFNLGHGSDYIYHGTTTFVGIHDNDKLQLDIRQQKQYGKMQINHIYPEYYLIRLNNFNSIAKTSLDEWIYFLKNEEIKDEFQAKGIQKAKRSFSLLSMSEAEQAAYARYQDDLRYQASLVESNYGLGLREGREAGITEGRVEGQTRLLRKLLERRFGVLPEWATGRLICASEQELEAWAEAILTAQTLEAVFTP</sequence>
<feature type="transmembrane region" description="Helical" evidence="1">
    <location>
        <begin position="55"/>
        <end position="72"/>
    </location>
</feature>
<dbReference type="STRING" id="324925.Ppha_0616"/>